<dbReference type="EMBL" id="CP109109">
    <property type="protein sequence ID" value="WSC00107.1"/>
    <property type="molecule type" value="Genomic_DNA"/>
</dbReference>
<evidence type="ECO:0000313" key="2">
    <source>
        <dbReference type="Proteomes" id="UP001348369"/>
    </source>
</evidence>
<reference evidence="1" key="1">
    <citation type="submission" date="2022-10" db="EMBL/GenBank/DDBJ databases">
        <title>The complete genomes of actinobacterial strains from the NBC collection.</title>
        <authorList>
            <person name="Joergensen T.S."/>
            <person name="Alvarez Arevalo M."/>
            <person name="Sterndorff E.B."/>
            <person name="Faurdal D."/>
            <person name="Vuksanovic O."/>
            <person name="Mourched A.-S."/>
            <person name="Charusanti P."/>
            <person name="Shaw S."/>
            <person name="Blin K."/>
            <person name="Weber T."/>
        </authorList>
    </citation>
    <scope>NUCLEOTIDE SEQUENCE</scope>
    <source>
        <strain evidence="1">NBC 01771</strain>
    </source>
</reference>
<organism evidence="1 2">
    <name type="scientific">Streptomyces scopuliridis</name>
    <dbReference type="NCBI Taxonomy" id="452529"/>
    <lineage>
        <taxon>Bacteria</taxon>
        <taxon>Bacillati</taxon>
        <taxon>Actinomycetota</taxon>
        <taxon>Actinomycetes</taxon>
        <taxon>Kitasatosporales</taxon>
        <taxon>Streptomycetaceae</taxon>
        <taxon>Streptomyces</taxon>
    </lineage>
</organism>
<dbReference type="Proteomes" id="UP001348369">
    <property type="component" value="Chromosome"/>
</dbReference>
<evidence type="ECO:0000313" key="1">
    <source>
        <dbReference type="EMBL" id="WSC00107.1"/>
    </source>
</evidence>
<keyword evidence="2" id="KW-1185">Reference proteome</keyword>
<protein>
    <submittedName>
        <fullName evidence="1">Uncharacterized protein</fullName>
    </submittedName>
</protein>
<accession>A0ACD4ZPZ8</accession>
<sequence length="61" mass="6375">MTAKSGSVGNARLNATTGGAYETTPLQRYAATVLVHRYATGPDDEQHLLTVLGITLQDGAT</sequence>
<name>A0ACD4ZPZ8_9ACTN</name>
<gene>
    <name evidence="1" type="ORF">OG835_25985</name>
</gene>
<proteinExistence type="predicted"/>